<name>A0AAV2E0X2_9ROSI</name>
<feature type="compositionally biased region" description="Acidic residues" evidence="1">
    <location>
        <begin position="289"/>
        <end position="303"/>
    </location>
</feature>
<feature type="region of interest" description="Disordered" evidence="1">
    <location>
        <begin position="278"/>
        <end position="320"/>
    </location>
</feature>
<protein>
    <submittedName>
        <fullName evidence="2">Uncharacterized protein</fullName>
    </submittedName>
</protein>
<keyword evidence="3" id="KW-1185">Reference proteome</keyword>
<dbReference type="AlphaFoldDB" id="A0AAV2E0X2"/>
<reference evidence="2 3" key="1">
    <citation type="submission" date="2024-04" db="EMBL/GenBank/DDBJ databases">
        <authorList>
            <person name="Fracassetti M."/>
        </authorList>
    </citation>
    <scope>NUCLEOTIDE SEQUENCE [LARGE SCALE GENOMIC DNA]</scope>
</reference>
<gene>
    <name evidence="2" type="ORF">LTRI10_LOCUS20942</name>
</gene>
<evidence type="ECO:0000313" key="2">
    <source>
        <dbReference type="EMBL" id="CAL1379423.1"/>
    </source>
</evidence>
<sequence>MAKPNFQHPFIRDLRRGPTAERFKEVVETPFGSHHCWSKREFRRLHCYEQLSAAVANTAWRRVLQLCEKVYYEPVWEFYTTFKHNTTDNWQDGTAVQFRLGGVPRSLSYHELAEALDLDLDDREDYVTEVNEPPEVDFGRLYTSLARPGQTRPFRSGRTKASTLQIDNRLLHHLLAKSYTPAADSAGAITKRPLYFLHSIRQRRHPLHLGSVVAKTFEKTATELKSLHCAPLITRLATFFGLSLQGCTEEGDTLIFGSTTIRKMLLLRERNGVQWVDGFPEPPIPAEPVPEEEEAADEVDPEEVGAAADAADNPPQTDFHFGGSSSAFQGQDYFAQQFEQLRIQNQLLLDQQMQFHQQYAADQAEYRTRMDAYDERLNTIQTQQGVTLAHIEREKRRSRRMQEVQQHLLQLLPGEPPVWRTPWDDSPPHDGATGAADDDAFMNDIDLNDLGDDIVHSPVRFSLTGPLPVPQQCSYPCLEPSPLSESYDLRAPRQPMMRTEMCSRTMVSECEIEHIAFRGCHHGEEMIGIERNSMRIFRIKLS</sequence>
<accession>A0AAV2E0X2</accession>
<dbReference type="Proteomes" id="UP001497516">
    <property type="component" value="Chromosome 3"/>
</dbReference>
<feature type="compositionally biased region" description="Low complexity" evidence="1">
    <location>
        <begin position="304"/>
        <end position="315"/>
    </location>
</feature>
<dbReference type="EMBL" id="OZ034816">
    <property type="protein sequence ID" value="CAL1379423.1"/>
    <property type="molecule type" value="Genomic_DNA"/>
</dbReference>
<evidence type="ECO:0000256" key="1">
    <source>
        <dbReference type="SAM" id="MobiDB-lite"/>
    </source>
</evidence>
<feature type="region of interest" description="Disordered" evidence="1">
    <location>
        <begin position="415"/>
        <end position="439"/>
    </location>
</feature>
<organism evidence="2 3">
    <name type="scientific">Linum trigynum</name>
    <dbReference type="NCBI Taxonomy" id="586398"/>
    <lineage>
        <taxon>Eukaryota</taxon>
        <taxon>Viridiplantae</taxon>
        <taxon>Streptophyta</taxon>
        <taxon>Embryophyta</taxon>
        <taxon>Tracheophyta</taxon>
        <taxon>Spermatophyta</taxon>
        <taxon>Magnoliopsida</taxon>
        <taxon>eudicotyledons</taxon>
        <taxon>Gunneridae</taxon>
        <taxon>Pentapetalae</taxon>
        <taxon>rosids</taxon>
        <taxon>fabids</taxon>
        <taxon>Malpighiales</taxon>
        <taxon>Linaceae</taxon>
        <taxon>Linum</taxon>
    </lineage>
</organism>
<proteinExistence type="predicted"/>
<evidence type="ECO:0000313" key="3">
    <source>
        <dbReference type="Proteomes" id="UP001497516"/>
    </source>
</evidence>